<feature type="region of interest" description="Disordered" evidence="3">
    <location>
        <begin position="118"/>
        <end position="148"/>
    </location>
</feature>
<comment type="similarity">
    <text evidence="1">Belongs to the taxilin family.</text>
</comment>
<evidence type="ECO:0000256" key="1">
    <source>
        <dbReference type="ARBA" id="ARBA00009550"/>
    </source>
</evidence>
<comment type="caution">
    <text evidence="4">The sequence shown here is derived from an EMBL/GenBank/DDBJ whole genome shotgun (WGS) entry which is preliminary data.</text>
</comment>
<evidence type="ECO:0008006" key="6">
    <source>
        <dbReference type="Google" id="ProtNLM"/>
    </source>
</evidence>
<dbReference type="PANTHER" id="PTHR16127">
    <property type="entry name" value="TAXILIN"/>
    <property type="match status" value="1"/>
</dbReference>
<sequence>MNGHAHDTRPAPPPPPPPPAASAASGSAQQAPAPAPVPSKAKAARRQPTVASNEASKLVAQKIAQLELDQAGEKDQEIEIEKEVRKANRELNSQTAKMDAAQKIDHLSRRCTELLHDMKRHERESLKNKKRADQLQKDRDQSRTDLSKATTLKEKLEKLCRELQKENNKLKNENRTLKANEVSNLNSWDQKYATLLQKLDDLQEEKDHPKKQIVDVEPELLFRERFKSMIDQYELRELHFHSLMRTKELEVQYNMARFERERKRAEAEVALSQRLQEQVAELSRSEAKMQAEMKLILEKIEQANLPP</sequence>
<organism evidence="4 5">
    <name type="scientific">Sporothrix stenoceras</name>
    <dbReference type="NCBI Taxonomy" id="5173"/>
    <lineage>
        <taxon>Eukaryota</taxon>
        <taxon>Fungi</taxon>
        <taxon>Dikarya</taxon>
        <taxon>Ascomycota</taxon>
        <taxon>Pezizomycotina</taxon>
        <taxon>Sordariomycetes</taxon>
        <taxon>Sordariomycetidae</taxon>
        <taxon>Ophiostomatales</taxon>
        <taxon>Ophiostomataceae</taxon>
        <taxon>Sporothrix</taxon>
    </lineage>
</organism>
<dbReference type="EMBL" id="JAWCUI010000028">
    <property type="protein sequence ID" value="KAL1895201.1"/>
    <property type="molecule type" value="Genomic_DNA"/>
</dbReference>
<gene>
    <name evidence="4" type="ORF">Sste5346_005346</name>
</gene>
<evidence type="ECO:0000256" key="3">
    <source>
        <dbReference type="SAM" id="MobiDB-lite"/>
    </source>
</evidence>
<evidence type="ECO:0000256" key="2">
    <source>
        <dbReference type="SAM" id="Coils"/>
    </source>
</evidence>
<keyword evidence="2" id="KW-0175">Coiled coil</keyword>
<protein>
    <recommendedName>
        <fullName evidence="6">Alpha-taxilin</fullName>
    </recommendedName>
</protein>
<dbReference type="InterPro" id="IPR026183">
    <property type="entry name" value="Taxilin_fam"/>
</dbReference>
<dbReference type="Pfam" id="PF09728">
    <property type="entry name" value="Taxilin"/>
    <property type="match status" value="1"/>
</dbReference>
<proteinExistence type="inferred from homology"/>
<keyword evidence="5" id="KW-1185">Reference proteome</keyword>
<feature type="compositionally biased region" description="Pro residues" evidence="3">
    <location>
        <begin position="10"/>
        <end position="20"/>
    </location>
</feature>
<dbReference type="Proteomes" id="UP001583186">
    <property type="component" value="Unassembled WGS sequence"/>
</dbReference>
<feature type="compositionally biased region" description="Low complexity" evidence="3">
    <location>
        <begin position="21"/>
        <end position="32"/>
    </location>
</feature>
<evidence type="ECO:0000313" key="4">
    <source>
        <dbReference type="EMBL" id="KAL1895201.1"/>
    </source>
</evidence>
<dbReference type="PANTHER" id="PTHR16127:SF13">
    <property type="entry name" value="GH01188P"/>
    <property type="match status" value="1"/>
</dbReference>
<feature type="region of interest" description="Disordered" evidence="3">
    <location>
        <begin position="1"/>
        <end position="55"/>
    </location>
</feature>
<name>A0ABR3Z3K3_9PEZI</name>
<reference evidence="4 5" key="1">
    <citation type="journal article" date="2024" name="IMA Fungus">
        <title>IMA Genome - F19 : A genome assembly and annotation guide to empower mycologists, including annotated draft genome sequences of Ceratocystis pirilliformis, Diaporthe australafricana, Fusarium ophioides, Paecilomyces lecythidis, and Sporothrix stenoceras.</title>
        <authorList>
            <person name="Aylward J."/>
            <person name="Wilson A.M."/>
            <person name="Visagie C.M."/>
            <person name="Spraker J."/>
            <person name="Barnes I."/>
            <person name="Buitendag C."/>
            <person name="Ceriani C."/>
            <person name="Del Mar Angel L."/>
            <person name="du Plessis D."/>
            <person name="Fuchs T."/>
            <person name="Gasser K."/>
            <person name="Kramer D."/>
            <person name="Li W."/>
            <person name="Munsamy K."/>
            <person name="Piso A."/>
            <person name="Price J.L."/>
            <person name="Sonnekus B."/>
            <person name="Thomas C."/>
            <person name="van der Nest A."/>
            <person name="van Dijk A."/>
            <person name="van Heerden A."/>
            <person name="van Vuuren N."/>
            <person name="Yilmaz N."/>
            <person name="Duong T.A."/>
            <person name="van der Merwe N.A."/>
            <person name="Wingfield M.J."/>
            <person name="Wingfield B.D."/>
        </authorList>
    </citation>
    <scope>NUCLEOTIDE SEQUENCE [LARGE SCALE GENOMIC DNA]</scope>
    <source>
        <strain evidence="4 5">CMW 5346</strain>
    </source>
</reference>
<evidence type="ECO:0000313" key="5">
    <source>
        <dbReference type="Proteomes" id="UP001583186"/>
    </source>
</evidence>
<accession>A0ABR3Z3K3</accession>
<feature type="coiled-coil region" evidence="2">
    <location>
        <begin position="248"/>
        <end position="292"/>
    </location>
</feature>